<feature type="compositionally biased region" description="Basic and acidic residues" evidence="3">
    <location>
        <begin position="420"/>
        <end position="429"/>
    </location>
</feature>
<dbReference type="SUPFAM" id="SSF48452">
    <property type="entry name" value="TPR-like"/>
    <property type="match status" value="1"/>
</dbReference>
<dbReference type="InterPro" id="IPR011990">
    <property type="entry name" value="TPR-like_helical_dom_sf"/>
</dbReference>
<keyword evidence="6" id="KW-1185">Reference proteome</keyword>
<dbReference type="GO" id="GO:0030598">
    <property type="term" value="F:rRNA N-glycosylase activity"/>
    <property type="evidence" value="ECO:0007669"/>
    <property type="project" value="InterPro"/>
</dbReference>
<feature type="compositionally biased region" description="Basic and acidic residues" evidence="3">
    <location>
        <begin position="452"/>
        <end position="461"/>
    </location>
</feature>
<protein>
    <submittedName>
        <fullName evidence="5">rRNA N-glycosidase</fullName>
    </submittedName>
</protein>
<sequence>MGRRNASKPSSDRFSARVKAVTGAFPAARKGGEVKASTLSQAEDLTADLPFSPLAHHVLGHVRAALGEDALALVSLRRAIELAPGDLGIAFTLAERYAAREQFDLAAEECQRALSRGDADLVDPQLHAVFEPRHLEPSKEARISTAKNRLKQLLVYALSKIAIPMARDRWNGMSEEKRRSFLTVGIDEMVAYYCAKSSEQCQMSALTGAVDFVKDTGEWICWLCPQCEMTFLTAKTFQISDEQTEFIKCWTLPSDVNPTEEAEGEKILTKIKSTFQYLKDQKALSVDLFDNLIKFTKNRIEEAVTQNYSCITSLDPGGLLLLGTYLDLLRLRAKIDIEIMQLGAEIDNLKKNLLEVCTYNYREIILPAMKDFLWAKLCNVPPKGVSSSEDDKVAEASIENRDPVQEDINVEIVLQEDDEKGAKDNREGGDSNLPHDNGAELPGDSKVLQSGEKLELPPRANERNKVDTVLCKMLNDKAVSNEKRQVIIEEFEKLKAEEPTAVADWTNTEISFFRESLTIDLPAATDAPNLLNENVPPSVLCNISKDQNSLENYVASIAHVRSWQFSGSTVKKEFGSSLRRIYCTRSDGTFIFYFRYRNYQVGLIIDGSRFWVEGAITCTFDGEDLVTEQILQFARAKDEPDYILSDRKHGLPFTGSYLNARLITDIKMSIWELRRSTRSIALYKPDQSNAAKLAGNFQVLILYAVEAARFDPVFWFGQASLRSYVPRRTLKMGSWILSLVNKNKKLSGHALIAIKMKKAFKIVRGSFPRNLYQLCSSLRILQREVVKETRFVLWNAPKERKQDVIYQDYSPMHRGDQVYQSEVWLTEPWNGNMWVNLSQFGCVPDDAMRQDPWKNQNDNVYEMLDTVLPLAGIRALFRTVGASLNRSKWCPIAQQAKYRDKCQGVGACYSKISVAPIPSRRVMD</sequence>
<reference evidence="5" key="1">
    <citation type="submission" date="2015-04" db="UniProtKB">
        <authorList>
            <consortium name="EnsemblPlants"/>
        </authorList>
    </citation>
    <scope>IDENTIFICATION</scope>
    <source>
        <strain evidence="5">SL10</strain>
    </source>
</reference>
<dbReference type="Proteomes" id="UP000006591">
    <property type="component" value="Chromosome 8"/>
</dbReference>
<evidence type="ECO:0000256" key="3">
    <source>
        <dbReference type="SAM" id="MobiDB-lite"/>
    </source>
</evidence>
<keyword evidence="1" id="KW-0833">Ubl conjugation pathway</keyword>
<dbReference type="Pfam" id="PF04780">
    <property type="entry name" value="DUF629"/>
    <property type="match status" value="1"/>
</dbReference>
<evidence type="ECO:0000256" key="2">
    <source>
        <dbReference type="ARBA" id="ARBA00022801"/>
    </source>
</evidence>
<dbReference type="SUPFAM" id="SSF56371">
    <property type="entry name" value="Ribosome inactivating proteins (RIP)"/>
    <property type="match status" value="1"/>
</dbReference>
<dbReference type="InterPro" id="IPR036041">
    <property type="entry name" value="Ribosome-inact_prot_sf"/>
</dbReference>
<dbReference type="InterPro" id="IPR006865">
    <property type="entry name" value="DUF629"/>
</dbReference>
<dbReference type="Gene3D" id="1.25.40.10">
    <property type="entry name" value="Tetratricopeptide repeat domain"/>
    <property type="match status" value="1"/>
</dbReference>
<proteinExistence type="predicted"/>
<dbReference type="PANTHER" id="PTHR22975:SF19">
    <property type="entry name" value="EXPRESSED PROTEIN"/>
    <property type="match status" value="1"/>
</dbReference>
<dbReference type="GO" id="GO:0017148">
    <property type="term" value="P:negative regulation of translation"/>
    <property type="evidence" value="ECO:0007669"/>
    <property type="project" value="InterPro"/>
</dbReference>
<dbReference type="HOGENOM" id="CLU_295327_0_0_1"/>
<evidence type="ECO:0000259" key="4">
    <source>
        <dbReference type="Pfam" id="PF04780"/>
    </source>
</evidence>
<keyword evidence="2" id="KW-0378">Hydrolase</keyword>
<dbReference type="PANTHER" id="PTHR22975">
    <property type="entry name" value="UBIQUITIN SPECIFIC PROTEINASE"/>
    <property type="match status" value="1"/>
</dbReference>
<evidence type="ECO:0000256" key="1">
    <source>
        <dbReference type="ARBA" id="ARBA00022786"/>
    </source>
</evidence>
<dbReference type="AlphaFoldDB" id="A0A0E0I8T9"/>
<evidence type="ECO:0000313" key="5">
    <source>
        <dbReference type="EnsemblPlants" id="ONIVA08G07480.1"/>
    </source>
</evidence>
<dbReference type="Gramene" id="ONIVA08G07480.1">
    <property type="protein sequence ID" value="ONIVA08G07480.1"/>
    <property type="gene ID" value="ONIVA08G07480"/>
</dbReference>
<dbReference type="Pfam" id="PF00161">
    <property type="entry name" value="RIP"/>
    <property type="match status" value="1"/>
</dbReference>
<reference evidence="5" key="2">
    <citation type="submission" date="2018-04" db="EMBL/GenBank/DDBJ databases">
        <title>OnivRS2 (Oryza nivara Reference Sequence Version 2).</title>
        <authorList>
            <person name="Zhang J."/>
            <person name="Kudrna D."/>
            <person name="Lee S."/>
            <person name="Talag J."/>
            <person name="Rajasekar S."/>
            <person name="Welchert J."/>
            <person name="Hsing Y.-I."/>
            <person name="Wing R.A."/>
        </authorList>
    </citation>
    <scope>NUCLEOTIDE SEQUENCE [LARGE SCALE GENOMIC DNA]</scope>
    <source>
        <strain evidence="5">SL10</strain>
    </source>
</reference>
<dbReference type="InterPro" id="IPR001574">
    <property type="entry name" value="Ribosome_inactivat_prot"/>
</dbReference>
<accession>A0A0E0I8T9</accession>
<dbReference type="EnsemblPlants" id="ONIVA08G07480.1">
    <property type="protein sequence ID" value="ONIVA08G07480.1"/>
    <property type="gene ID" value="ONIVA08G07480"/>
</dbReference>
<feature type="region of interest" description="Disordered" evidence="3">
    <location>
        <begin position="409"/>
        <end position="461"/>
    </location>
</feature>
<name>A0A0E0I8T9_ORYNI</name>
<dbReference type="InterPro" id="IPR052398">
    <property type="entry name" value="Ubiquitin_hydrolase_53/54"/>
</dbReference>
<dbReference type="eggNOG" id="KOG1887">
    <property type="taxonomic scope" value="Eukaryota"/>
</dbReference>
<feature type="domain" description="DUF629" evidence="4">
    <location>
        <begin position="168"/>
        <end position="237"/>
    </location>
</feature>
<organism evidence="5">
    <name type="scientific">Oryza nivara</name>
    <name type="common">Indian wild rice</name>
    <name type="synonym">Oryza sativa f. spontanea</name>
    <dbReference type="NCBI Taxonomy" id="4536"/>
    <lineage>
        <taxon>Eukaryota</taxon>
        <taxon>Viridiplantae</taxon>
        <taxon>Streptophyta</taxon>
        <taxon>Embryophyta</taxon>
        <taxon>Tracheophyta</taxon>
        <taxon>Spermatophyta</taxon>
        <taxon>Magnoliopsida</taxon>
        <taxon>Liliopsida</taxon>
        <taxon>Poales</taxon>
        <taxon>Poaceae</taxon>
        <taxon>BOP clade</taxon>
        <taxon>Oryzoideae</taxon>
        <taxon>Oryzeae</taxon>
        <taxon>Oryzinae</taxon>
        <taxon>Oryza</taxon>
    </lineage>
</organism>
<dbReference type="OMA" id="ACYSKIS"/>
<evidence type="ECO:0000313" key="6">
    <source>
        <dbReference type="Proteomes" id="UP000006591"/>
    </source>
</evidence>